<proteinExistence type="inferred from homology"/>
<comment type="similarity">
    <text evidence="1 3">Belongs to the type-B carboxylesterase/lipase family.</text>
</comment>
<dbReference type="InterPro" id="IPR019826">
    <property type="entry name" value="Carboxylesterase_B_AS"/>
</dbReference>
<dbReference type="InterPro" id="IPR050309">
    <property type="entry name" value="Type-B_Carboxylest/Lipase"/>
</dbReference>
<keyword evidence="2 3" id="KW-0378">Hydrolase</keyword>
<organism evidence="6 7">
    <name type="scientific">Arthrobacter jiangjiafuii</name>
    <dbReference type="NCBI Taxonomy" id="2817475"/>
    <lineage>
        <taxon>Bacteria</taxon>
        <taxon>Bacillati</taxon>
        <taxon>Actinomycetota</taxon>
        <taxon>Actinomycetes</taxon>
        <taxon>Micrococcales</taxon>
        <taxon>Micrococcaceae</taxon>
        <taxon>Arthrobacter</taxon>
    </lineage>
</organism>
<dbReference type="RefSeq" id="WP_210229053.1">
    <property type="nucleotide sequence ID" value="NZ_CP076022.1"/>
</dbReference>
<evidence type="ECO:0000256" key="3">
    <source>
        <dbReference type="RuleBase" id="RU361235"/>
    </source>
</evidence>
<dbReference type="Pfam" id="PF00135">
    <property type="entry name" value="COesterase"/>
    <property type="match status" value="1"/>
</dbReference>
<dbReference type="SUPFAM" id="SSF53474">
    <property type="entry name" value="alpha/beta-Hydrolases"/>
    <property type="match status" value="1"/>
</dbReference>
<sequence length="505" mass="54272">MSTNVASLLVSTASGVVRGVVDDGVRTWRGIPYAAPPVGELRLRAPEPPHPWRGTRDAGSFGATPPQSRNPSLTGRRRAVTMDEDCLTLNVSAPLEPASGRLPVLVYFYGGAFSSGSAAVKTYRGSRLVRTGEAVYVSLNYRIGALGFMDFSSFSTAGRTFDSNPGLRDQIAALEWVRDNIAGFGGDPGNVTIFGESAGGISVTTLMCIPAAAGLFHQAYAQSPAPSSAYSRELHAAWARDLLKILNVPYTDAAEALSVLPAKALVRATSRLTSKIGPVAMPGSLSVSPVIDGVILPQHPIDTFREGRAAPVPLVLGTMAREGALFAKIVDILPSTPERIERMFAGTDPEAHDRVVAAYPGYPSKERAVEISGDLVFWYPSTMVAESHSLVAPTWSYRYDFATPLMNLLGFGATHAMDVPVMFGETGEPITRALSLLGGAAALKELSARFQGTLLSLARTGSPGPDWPRYEPVERRTRIFDLEDRIESDPFPERRRAWSGYRGYV</sequence>
<evidence type="ECO:0000313" key="6">
    <source>
        <dbReference type="EMBL" id="QWC08815.1"/>
    </source>
</evidence>
<reference evidence="6 7" key="1">
    <citation type="submission" date="2021-05" db="EMBL/GenBank/DDBJ databases">
        <title>Novel species in genus Arthrobacter.</title>
        <authorList>
            <person name="Zhang G."/>
        </authorList>
    </citation>
    <scope>NUCLEOTIDE SEQUENCE [LARGE SCALE GENOMIC DNA]</scope>
    <source>
        <strain evidence="7">zg-ZUI227</strain>
    </source>
</reference>
<evidence type="ECO:0000259" key="5">
    <source>
        <dbReference type="Pfam" id="PF00135"/>
    </source>
</evidence>
<dbReference type="EC" id="3.1.1.-" evidence="3"/>
<dbReference type="InterPro" id="IPR029058">
    <property type="entry name" value="AB_hydrolase_fold"/>
</dbReference>
<evidence type="ECO:0000256" key="1">
    <source>
        <dbReference type="ARBA" id="ARBA00005964"/>
    </source>
</evidence>
<dbReference type="PROSITE" id="PS00122">
    <property type="entry name" value="CARBOXYLESTERASE_B_1"/>
    <property type="match status" value="1"/>
</dbReference>
<dbReference type="GO" id="GO:0016787">
    <property type="term" value="F:hydrolase activity"/>
    <property type="evidence" value="ECO:0007669"/>
    <property type="project" value="UniProtKB-KW"/>
</dbReference>
<keyword evidence="7" id="KW-1185">Reference proteome</keyword>
<feature type="region of interest" description="Disordered" evidence="4">
    <location>
        <begin position="42"/>
        <end position="77"/>
    </location>
</feature>
<gene>
    <name evidence="6" type="ORF">KKR91_09675</name>
</gene>
<dbReference type="AlphaFoldDB" id="A0A975M2M4"/>
<feature type="domain" description="Carboxylesterase type B" evidence="5">
    <location>
        <begin position="8"/>
        <end position="481"/>
    </location>
</feature>
<dbReference type="Gene3D" id="3.40.50.1820">
    <property type="entry name" value="alpha/beta hydrolase"/>
    <property type="match status" value="1"/>
</dbReference>
<accession>A0A975M2M4</accession>
<dbReference type="EMBL" id="CP076022">
    <property type="protein sequence ID" value="QWC08815.1"/>
    <property type="molecule type" value="Genomic_DNA"/>
</dbReference>
<evidence type="ECO:0000313" key="7">
    <source>
        <dbReference type="Proteomes" id="UP000676885"/>
    </source>
</evidence>
<dbReference type="PANTHER" id="PTHR11559">
    <property type="entry name" value="CARBOXYLESTERASE"/>
    <property type="match status" value="1"/>
</dbReference>
<evidence type="ECO:0000256" key="2">
    <source>
        <dbReference type="ARBA" id="ARBA00022801"/>
    </source>
</evidence>
<evidence type="ECO:0000256" key="4">
    <source>
        <dbReference type="SAM" id="MobiDB-lite"/>
    </source>
</evidence>
<dbReference type="InterPro" id="IPR002018">
    <property type="entry name" value="CarbesteraseB"/>
</dbReference>
<dbReference type="Proteomes" id="UP000676885">
    <property type="component" value="Chromosome"/>
</dbReference>
<protein>
    <recommendedName>
        <fullName evidence="3">Carboxylic ester hydrolase</fullName>
        <ecNumber evidence="3">3.1.1.-</ecNumber>
    </recommendedName>
</protein>
<name>A0A975M2M4_9MICC</name>
<dbReference type="KEGG" id="ajg:KKR91_09675"/>